<evidence type="ECO:0000313" key="6">
    <source>
        <dbReference type="EMBL" id="MFC5069451.1"/>
    </source>
</evidence>
<evidence type="ECO:0000256" key="3">
    <source>
        <dbReference type="RuleBase" id="RU003719"/>
    </source>
</evidence>
<feature type="domain" description="D-isomer specific 2-hydroxyacid dehydrogenase NAD-binding" evidence="5">
    <location>
        <begin position="108"/>
        <end position="280"/>
    </location>
</feature>
<evidence type="ECO:0000256" key="2">
    <source>
        <dbReference type="ARBA" id="ARBA00023027"/>
    </source>
</evidence>
<evidence type="ECO:0000256" key="1">
    <source>
        <dbReference type="ARBA" id="ARBA00023002"/>
    </source>
</evidence>
<dbReference type="Gene3D" id="3.40.50.720">
    <property type="entry name" value="NAD(P)-binding Rossmann-like Domain"/>
    <property type="match status" value="2"/>
</dbReference>
<organism evidence="6 7">
    <name type="scientific">Flaviflagellibacter deserti</name>
    <dbReference type="NCBI Taxonomy" id="2267266"/>
    <lineage>
        <taxon>Bacteria</taxon>
        <taxon>Pseudomonadati</taxon>
        <taxon>Pseudomonadota</taxon>
        <taxon>Alphaproteobacteria</taxon>
        <taxon>Hyphomicrobiales</taxon>
        <taxon>Flaviflagellibacter</taxon>
    </lineage>
</organism>
<dbReference type="Pfam" id="PF02826">
    <property type="entry name" value="2-Hacid_dh_C"/>
    <property type="match status" value="1"/>
</dbReference>
<feature type="domain" description="D-isomer specific 2-hydroxyacid dehydrogenase catalytic" evidence="4">
    <location>
        <begin position="32"/>
        <end position="311"/>
    </location>
</feature>
<accession>A0ABV9Z3X7</accession>
<keyword evidence="1 3" id="KW-0560">Oxidoreductase</keyword>
<sequence length="324" mass="34561">MSKPDVLMLNAMRPFVEGALSPSFEIHRLWEAPDPNALIAEVGPRIMAITGFGGRIPRELIERLPELKIISTSSVGYDGIDVKAAAEHGVVVTNTPDVLTDEVADLALGLLLATIREIPRAEHHLRSGQWPRGTYPLTTTLRGRKVGIIGLGRIGKAIAQRVAAFDVPVSYYGRHKQAGVSYPYVDSLLGLAKDVDVLICVAPGGAETQRMIGREVFEALGPNGIFINVGRGSVVDEAALVHALRNGTILSAGLDVFENEPHVPAELIALPNAVLLPHVASASDHTRDAMAKLAVDNLLAWAKGEAPLTPVPETPWPPVKAGVI</sequence>
<evidence type="ECO:0000259" key="4">
    <source>
        <dbReference type="Pfam" id="PF00389"/>
    </source>
</evidence>
<dbReference type="InterPro" id="IPR006140">
    <property type="entry name" value="D-isomer_DH_NAD-bd"/>
</dbReference>
<reference evidence="7" key="1">
    <citation type="journal article" date="2019" name="Int. J. Syst. Evol. Microbiol.">
        <title>The Global Catalogue of Microorganisms (GCM) 10K type strain sequencing project: providing services to taxonomists for standard genome sequencing and annotation.</title>
        <authorList>
            <consortium name="The Broad Institute Genomics Platform"/>
            <consortium name="The Broad Institute Genome Sequencing Center for Infectious Disease"/>
            <person name="Wu L."/>
            <person name="Ma J."/>
        </authorList>
    </citation>
    <scope>NUCLEOTIDE SEQUENCE [LARGE SCALE GENOMIC DNA]</scope>
    <source>
        <strain evidence="7">CGMCC 1.16444</strain>
    </source>
</reference>
<dbReference type="SUPFAM" id="SSF51735">
    <property type="entry name" value="NAD(P)-binding Rossmann-fold domains"/>
    <property type="match status" value="1"/>
</dbReference>
<dbReference type="PANTHER" id="PTHR10996:SF178">
    <property type="entry name" value="2-HYDROXYACID DEHYDROGENASE YGL185C-RELATED"/>
    <property type="match status" value="1"/>
</dbReference>
<dbReference type="PANTHER" id="PTHR10996">
    <property type="entry name" value="2-HYDROXYACID DEHYDROGENASE-RELATED"/>
    <property type="match status" value="1"/>
</dbReference>
<evidence type="ECO:0000259" key="5">
    <source>
        <dbReference type="Pfam" id="PF02826"/>
    </source>
</evidence>
<comment type="similarity">
    <text evidence="3">Belongs to the D-isomer specific 2-hydroxyacid dehydrogenase family.</text>
</comment>
<dbReference type="EMBL" id="JBHSJF010000008">
    <property type="protein sequence ID" value="MFC5069451.1"/>
    <property type="molecule type" value="Genomic_DNA"/>
</dbReference>
<dbReference type="SUPFAM" id="SSF52283">
    <property type="entry name" value="Formate/glycerate dehydrogenase catalytic domain-like"/>
    <property type="match status" value="1"/>
</dbReference>
<dbReference type="InterPro" id="IPR006139">
    <property type="entry name" value="D-isomer_2_OHA_DH_cat_dom"/>
</dbReference>
<dbReference type="InterPro" id="IPR050223">
    <property type="entry name" value="D-isomer_2-hydroxyacid_DH"/>
</dbReference>
<proteinExistence type="inferred from homology"/>
<keyword evidence="7" id="KW-1185">Reference proteome</keyword>
<dbReference type="InterPro" id="IPR036291">
    <property type="entry name" value="NAD(P)-bd_dom_sf"/>
</dbReference>
<comment type="caution">
    <text evidence="6">The sequence shown here is derived from an EMBL/GenBank/DDBJ whole genome shotgun (WGS) entry which is preliminary data.</text>
</comment>
<evidence type="ECO:0000313" key="7">
    <source>
        <dbReference type="Proteomes" id="UP001595796"/>
    </source>
</evidence>
<protein>
    <submittedName>
        <fullName evidence="6">2-hydroxyacid dehydrogenase</fullName>
    </submittedName>
</protein>
<dbReference type="Pfam" id="PF00389">
    <property type="entry name" value="2-Hacid_dh"/>
    <property type="match status" value="1"/>
</dbReference>
<dbReference type="RefSeq" id="WP_114958279.1">
    <property type="nucleotide sequence ID" value="NZ_JBHSJF010000008.1"/>
</dbReference>
<gene>
    <name evidence="6" type="ORF">ACFPFW_15645</name>
</gene>
<dbReference type="CDD" id="cd12156">
    <property type="entry name" value="HPPR"/>
    <property type="match status" value="1"/>
</dbReference>
<dbReference type="Proteomes" id="UP001595796">
    <property type="component" value="Unassembled WGS sequence"/>
</dbReference>
<name>A0ABV9Z3X7_9HYPH</name>
<keyword evidence="2" id="KW-0520">NAD</keyword>